<keyword evidence="3 6" id="KW-0812">Transmembrane</keyword>
<keyword evidence="2" id="KW-1003">Cell membrane</keyword>
<dbReference type="EMBL" id="OU963863">
    <property type="protein sequence ID" value="CAH0384483.1"/>
    <property type="molecule type" value="Genomic_DNA"/>
</dbReference>
<accession>A0A9P0F0G1</accession>
<dbReference type="Pfam" id="PF08395">
    <property type="entry name" value="7tm_7"/>
    <property type="match status" value="1"/>
</dbReference>
<proteinExistence type="predicted"/>
<evidence type="ECO:0000256" key="2">
    <source>
        <dbReference type="ARBA" id="ARBA00022475"/>
    </source>
</evidence>
<feature type="transmembrane region" description="Helical" evidence="6">
    <location>
        <begin position="173"/>
        <end position="193"/>
    </location>
</feature>
<gene>
    <name evidence="7" type="ORF">BEMITA_LOCUS3804</name>
</gene>
<dbReference type="AlphaFoldDB" id="A0A9P0F0G1"/>
<dbReference type="GO" id="GO:0005886">
    <property type="term" value="C:plasma membrane"/>
    <property type="evidence" value="ECO:0007669"/>
    <property type="project" value="UniProtKB-SubCell"/>
</dbReference>
<dbReference type="GO" id="GO:0050909">
    <property type="term" value="P:sensory perception of taste"/>
    <property type="evidence" value="ECO:0007669"/>
    <property type="project" value="InterPro"/>
</dbReference>
<dbReference type="Proteomes" id="UP001152759">
    <property type="component" value="Chromosome 2"/>
</dbReference>
<protein>
    <recommendedName>
        <fullName evidence="9">Gustatory receptor</fullName>
    </recommendedName>
</protein>
<dbReference type="InterPro" id="IPR013604">
    <property type="entry name" value="7TM_chemorcpt"/>
</dbReference>
<evidence type="ECO:0008006" key="9">
    <source>
        <dbReference type="Google" id="ProtNLM"/>
    </source>
</evidence>
<feature type="transmembrane region" description="Helical" evidence="6">
    <location>
        <begin position="68"/>
        <end position="88"/>
    </location>
</feature>
<organism evidence="7 8">
    <name type="scientific">Bemisia tabaci</name>
    <name type="common">Sweetpotato whitefly</name>
    <name type="synonym">Aleurodes tabaci</name>
    <dbReference type="NCBI Taxonomy" id="7038"/>
    <lineage>
        <taxon>Eukaryota</taxon>
        <taxon>Metazoa</taxon>
        <taxon>Ecdysozoa</taxon>
        <taxon>Arthropoda</taxon>
        <taxon>Hexapoda</taxon>
        <taxon>Insecta</taxon>
        <taxon>Pterygota</taxon>
        <taxon>Neoptera</taxon>
        <taxon>Paraneoptera</taxon>
        <taxon>Hemiptera</taxon>
        <taxon>Sternorrhyncha</taxon>
        <taxon>Aleyrodoidea</taxon>
        <taxon>Aleyrodidae</taxon>
        <taxon>Aleyrodinae</taxon>
        <taxon>Bemisia</taxon>
    </lineage>
</organism>
<evidence type="ECO:0000256" key="5">
    <source>
        <dbReference type="ARBA" id="ARBA00023136"/>
    </source>
</evidence>
<evidence type="ECO:0000256" key="4">
    <source>
        <dbReference type="ARBA" id="ARBA00022989"/>
    </source>
</evidence>
<name>A0A9P0F0G1_BEMTA</name>
<evidence type="ECO:0000313" key="8">
    <source>
        <dbReference type="Proteomes" id="UP001152759"/>
    </source>
</evidence>
<comment type="subcellular location">
    <subcellularLocation>
        <location evidence="1">Cell membrane</location>
        <topology evidence="1">Multi-pass membrane protein</topology>
    </subcellularLocation>
</comment>
<keyword evidence="8" id="KW-1185">Reference proteome</keyword>
<evidence type="ECO:0000256" key="6">
    <source>
        <dbReference type="SAM" id="Phobius"/>
    </source>
</evidence>
<sequence length="205" mass="23270">MQFNTFCQMVINRFSDINSTLWELTQIDTCPFPREKLRTLDDVGRCHSALGDIVEEINWTYGPKTMGLFIVCLLSIMPHLFQVGIGFILSTLQFVAFTHFFWPFLFIYCIALLTIPAASVSKEAKKTTIILSEMLMKCTHGATEKEIVVCMERLNSRPIQLSLMGLTTLNNNLFGSSMVALIGYFFLVIQSYMTELDKVHSIGKT</sequence>
<reference evidence="7" key="1">
    <citation type="submission" date="2021-12" db="EMBL/GenBank/DDBJ databases">
        <authorList>
            <person name="King R."/>
        </authorList>
    </citation>
    <scope>NUCLEOTIDE SEQUENCE</scope>
</reference>
<keyword evidence="5 6" id="KW-0472">Membrane</keyword>
<feature type="transmembrane region" description="Helical" evidence="6">
    <location>
        <begin position="100"/>
        <end position="120"/>
    </location>
</feature>
<evidence type="ECO:0000256" key="1">
    <source>
        <dbReference type="ARBA" id="ARBA00004651"/>
    </source>
</evidence>
<evidence type="ECO:0000313" key="7">
    <source>
        <dbReference type="EMBL" id="CAH0384483.1"/>
    </source>
</evidence>
<evidence type="ECO:0000256" key="3">
    <source>
        <dbReference type="ARBA" id="ARBA00022692"/>
    </source>
</evidence>
<keyword evidence="4 6" id="KW-1133">Transmembrane helix</keyword>